<organism evidence="1 2">
    <name type="scientific">Peribacillus asahii</name>
    <dbReference type="NCBI Taxonomy" id="228899"/>
    <lineage>
        <taxon>Bacteria</taxon>
        <taxon>Bacillati</taxon>
        <taxon>Bacillota</taxon>
        <taxon>Bacilli</taxon>
        <taxon>Bacillales</taxon>
        <taxon>Bacillaceae</taxon>
        <taxon>Peribacillus</taxon>
    </lineage>
</organism>
<sequence length="50" mass="6138">MYDTLKKNLDYLTKVMKKHGFSTINSEWRHYEDTNWSKYPILNVPLQDFK</sequence>
<proteinExistence type="predicted"/>
<reference evidence="1 2" key="1">
    <citation type="submission" date="2018-08" db="EMBL/GenBank/DDBJ databases">
        <title>Bacillus jemisoniae sp. nov., Bacillus chryseoplanitiae sp. nov., Bacillus resnikiae sp. nov., and Bacillus frankliniae sp. nov., isolated from Viking spacecraft and associated surfaces.</title>
        <authorList>
            <person name="Seuylemezian A."/>
            <person name="Vaishampayan P."/>
        </authorList>
    </citation>
    <scope>NUCLEOTIDE SEQUENCE [LARGE SCALE GENOMIC DNA]</scope>
    <source>
        <strain evidence="1 2">MA001</strain>
    </source>
</reference>
<evidence type="ECO:0000313" key="1">
    <source>
        <dbReference type="EMBL" id="RID82165.1"/>
    </source>
</evidence>
<accession>A0A398AX45</accession>
<evidence type="ECO:0000313" key="2">
    <source>
        <dbReference type="Proteomes" id="UP000266016"/>
    </source>
</evidence>
<keyword evidence="2" id="KW-1185">Reference proteome</keyword>
<dbReference type="Proteomes" id="UP000266016">
    <property type="component" value="Unassembled WGS sequence"/>
</dbReference>
<comment type="caution">
    <text evidence="1">The sequence shown here is derived from an EMBL/GenBank/DDBJ whole genome shotgun (WGS) entry which is preliminary data.</text>
</comment>
<dbReference type="Gene3D" id="3.30.1380.10">
    <property type="match status" value="1"/>
</dbReference>
<evidence type="ECO:0008006" key="3">
    <source>
        <dbReference type="Google" id="ProtNLM"/>
    </source>
</evidence>
<dbReference type="EMBL" id="QWVS01000052">
    <property type="protein sequence ID" value="RID82165.1"/>
    <property type="molecule type" value="Genomic_DNA"/>
</dbReference>
<dbReference type="AlphaFoldDB" id="A0A398AX45"/>
<dbReference type="SUPFAM" id="SSF55166">
    <property type="entry name" value="Hedgehog/DD-peptidase"/>
    <property type="match status" value="1"/>
</dbReference>
<dbReference type="InterPro" id="IPR009045">
    <property type="entry name" value="Zn_M74/Hedgehog-like"/>
</dbReference>
<gene>
    <name evidence="1" type="ORF">D1953_18590</name>
</gene>
<protein>
    <recommendedName>
        <fullName evidence="3">D-alanyl-D-alanine dipeptidase</fullName>
    </recommendedName>
</protein>
<name>A0A398AX45_9BACI</name>